<evidence type="ECO:0000313" key="2">
    <source>
        <dbReference type="Proteomes" id="UP000241818"/>
    </source>
</evidence>
<keyword evidence="2" id="KW-1185">Reference proteome</keyword>
<gene>
    <name evidence="1" type="ORF">M430DRAFT_129242</name>
</gene>
<dbReference type="EMBL" id="KZ679019">
    <property type="protein sequence ID" value="PSS06938.1"/>
    <property type="molecule type" value="Genomic_DNA"/>
</dbReference>
<dbReference type="GeneID" id="36570172"/>
<accession>A0A2T3APK4</accession>
<dbReference type="Proteomes" id="UP000241818">
    <property type="component" value="Unassembled WGS sequence"/>
</dbReference>
<protein>
    <submittedName>
        <fullName evidence="1">Uncharacterized protein</fullName>
    </submittedName>
</protein>
<sequence length="614" mass="69663">MMCDEIHLGRASCLLCRQPVKAGSVVFDLNQSRFTVPECRMPCYRCLIFTNPAVSFHEQCYNTLEDSYKTSEKPTFDDLRKFADAVKPLYKPQDKEQRDAASVREGLFSRYTQHVMENSFRQELLGQLPAEVQAIILDFISPCWYLIVLGETRRLIEQLRNVAETRCGRFSLAQEIYITRTKYQGISYISGISNTPLESRLLGISDRLRLKLPAHVRKIVLSVDHIGVRRVQFMDQNSDPSPDGSPWYEIIDVPSSHVEAHVSCDGLFVRSIRLLSEDSYSRPRTWSSPYPPKVQPRNIYHTRDNCRLHYVKLNADVQGLLVCCSNAKNIGIHAFTKNTSKAFKAFVALMNQRSNKSHVFWVFFPINVGESIEAAWIRKFKGLNGPGSNPVLVIKTTLGRIATFGPHPPVQLQQQVYEFHPLVEDGDGVISGIFHDGLDPASDFIADLGVTCNQHQRCTKPPEPEPALYHYSAPPIPPRGGSLATSWYLTTAPLKGLLKVRVCRDQEQLHHPCLGLLLYYQNGQVESLGQIRWDQDLSHEVLAPIRIQSADIIDETDIIDGRRKNHIKNVQRDALPADSGLLDEGVDEWLVLPEYGTIVWWFGHIGDRVVIYND</sequence>
<dbReference type="RefSeq" id="XP_024716594.1">
    <property type="nucleotide sequence ID" value="XM_024862091.1"/>
</dbReference>
<evidence type="ECO:0000313" key="1">
    <source>
        <dbReference type="EMBL" id="PSS06938.1"/>
    </source>
</evidence>
<name>A0A2T3APK4_AMORE</name>
<dbReference type="STRING" id="857342.A0A2T3APK4"/>
<dbReference type="AlphaFoldDB" id="A0A2T3APK4"/>
<proteinExistence type="predicted"/>
<organism evidence="1 2">
    <name type="scientific">Amorphotheca resinae ATCC 22711</name>
    <dbReference type="NCBI Taxonomy" id="857342"/>
    <lineage>
        <taxon>Eukaryota</taxon>
        <taxon>Fungi</taxon>
        <taxon>Dikarya</taxon>
        <taxon>Ascomycota</taxon>
        <taxon>Pezizomycotina</taxon>
        <taxon>Leotiomycetes</taxon>
        <taxon>Helotiales</taxon>
        <taxon>Amorphothecaceae</taxon>
        <taxon>Amorphotheca</taxon>
    </lineage>
</organism>
<reference evidence="1 2" key="1">
    <citation type="journal article" date="2018" name="New Phytol.">
        <title>Comparative genomics and transcriptomics depict ericoid mycorrhizal fungi as versatile saprotrophs and plant mutualists.</title>
        <authorList>
            <person name="Martino E."/>
            <person name="Morin E."/>
            <person name="Grelet G.A."/>
            <person name="Kuo A."/>
            <person name="Kohler A."/>
            <person name="Daghino S."/>
            <person name="Barry K.W."/>
            <person name="Cichocki N."/>
            <person name="Clum A."/>
            <person name="Dockter R.B."/>
            <person name="Hainaut M."/>
            <person name="Kuo R.C."/>
            <person name="LaButti K."/>
            <person name="Lindahl B.D."/>
            <person name="Lindquist E.A."/>
            <person name="Lipzen A."/>
            <person name="Khouja H.R."/>
            <person name="Magnuson J."/>
            <person name="Murat C."/>
            <person name="Ohm R.A."/>
            <person name="Singer S.W."/>
            <person name="Spatafora J.W."/>
            <person name="Wang M."/>
            <person name="Veneault-Fourrey C."/>
            <person name="Henrissat B."/>
            <person name="Grigoriev I.V."/>
            <person name="Martin F.M."/>
            <person name="Perotto S."/>
        </authorList>
    </citation>
    <scope>NUCLEOTIDE SEQUENCE [LARGE SCALE GENOMIC DNA]</scope>
    <source>
        <strain evidence="1 2">ATCC 22711</strain>
    </source>
</reference>
<dbReference type="InParanoid" id="A0A2T3APK4"/>
<dbReference type="OrthoDB" id="3429704at2759"/>